<feature type="binding site" evidence="7">
    <location>
        <position position="52"/>
    </location>
    <ligand>
        <name>NADP(+)</name>
        <dbReference type="ChEBI" id="CHEBI:58349"/>
    </ligand>
</feature>
<proteinExistence type="inferred from homology"/>
<name>A0AA90TE13_9HELI</name>
<dbReference type="PROSITE" id="PS00788">
    <property type="entry name" value="CHORISMATE_SYNTHASE_2"/>
    <property type="match status" value="1"/>
</dbReference>
<evidence type="ECO:0000256" key="8">
    <source>
        <dbReference type="RuleBase" id="RU000605"/>
    </source>
</evidence>
<gene>
    <name evidence="7 10" type="primary">aroC</name>
    <name evidence="9" type="ORF">Q5I04_00335</name>
    <name evidence="10" type="ORF">Q5I06_00335</name>
</gene>
<dbReference type="EMBL" id="JAUPEV010000001">
    <property type="protein sequence ID" value="MDO7252368.1"/>
    <property type="molecule type" value="Genomic_DNA"/>
</dbReference>
<feature type="binding site" evidence="7">
    <location>
        <begin position="294"/>
        <end position="298"/>
    </location>
    <ligand>
        <name>FMN</name>
        <dbReference type="ChEBI" id="CHEBI:58210"/>
    </ligand>
</feature>
<evidence type="ECO:0000313" key="12">
    <source>
        <dbReference type="Proteomes" id="UP001240777"/>
    </source>
</evidence>
<dbReference type="GO" id="GO:0009073">
    <property type="term" value="P:aromatic amino acid family biosynthetic process"/>
    <property type="evidence" value="ECO:0007669"/>
    <property type="project" value="UniProtKB-KW"/>
</dbReference>
<evidence type="ECO:0000256" key="4">
    <source>
        <dbReference type="ARBA" id="ARBA00022605"/>
    </source>
</evidence>
<comment type="function">
    <text evidence="7">Catalyzes the anti-1,4-elimination of the C-3 phosphate and the C-6 proR hydrogen from 5-enolpyruvylshikimate-3-phosphate (EPSP) to yield chorismate, which is the branch point compound that serves as the starting substrate for the three terminal pathways of aromatic amino acid biosynthesis. This reaction introduces a second double bond into the aromatic ring system.</text>
</comment>
<feature type="binding site" evidence="7">
    <location>
        <position position="279"/>
    </location>
    <ligand>
        <name>FMN</name>
        <dbReference type="ChEBI" id="CHEBI:58210"/>
    </ligand>
</feature>
<dbReference type="InterPro" id="IPR000453">
    <property type="entry name" value="Chorismate_synth"/>
</dbReference>
<dbReference type="EC" id="4.2.3.5" evidence="3 7"/>
<dbReference type="InterPro" id="IPR035904">
    <property type="entry name" value="Chorismate_synth_AroC_sf"/>
</dbReference>
<keyword evidence="7" id="KW-0285">Flavoprotein</keyword>
<keyword evidence="12" id="KW-1185">Reference proteome</keyword>
<keyword evidence="6 7" id="KW-0456">Lyase</keyword>
<evidence type="ECO:0000256" key="7">
    <source>
        <dbReference type="HAMAP-Rule" id="MF_00300"/>
    </source>
</evidence>
<evidence type="ECO:0000313" key="10">
    <source>
        <dbReference type="EMBL" id="MDP2538235.1"/>
    </source>
</evidence>
<dbReference type="SUPFAM" id="SSF103263">
    <property type="entry name" value="Chorismate synthase, AroC"/>
    <property type="match status" value="1"/>
</dbReference>
<dbReference type="GO" id="GO:0008652">
    <property type="term" value="P:amino acid biosynthetic process"/>
    <property type="evidence" value="ECO:0007669"/>
    <property type="project" value="UniProtKB-KW"/>
</dbReference>
<reference evidence="9" key="2">
    <citation type="submission" date="2023-07" db="EMBL/GenBank/DDBJ databases">
        <authorList>
            <person name="Aydin F."/>
            <person name="Tarhane S."/>
            <person name="Saticioglu I.B."/>
            <person name="Karakaya E."/>
            <person name="Abay S."/>
            <person name="Guran O."/>
            <person name="Bozkurt E."/>
            <person name="Uzum N."/>
            <person name="Olgun K."/>
            <person name="Jablonski D."/>
        </authorList>
    </citation>
    <scope>NUCLEOTIDE SEQUENCE</scope>
    <source>
        <strain evidence="9">Faydin-H75</strain>
    </source>
</reference>
<dbReference type="InterPro" id="IPR020541">
    <property type="entry name" value="Chorismate_synthase_CS"/>
</dbReference>
<dbReference type="CDD" id="cd07304">
    <property type="entry name" value="Chorismate_synthase"/>
    <property type="match status" value="1"/>
</dbReference>
<comment type="similarity">
    <text evidence="2 7 8">Belongs to the chorismate synthase family.</text>
</comment>
<keyword evidence="7" id="KW-0288">FMN</keyword>
<dbReference type="AlphaFoldDB" id="A0AA90TE13"/>
<feature type="binding site" evidence="7">
    <location>
        <begin position="239"/>
        <end position="240"/>
    </location>
    <ligand>
        <name>FMN</name>
        <dbReference type="ChEBI" id="CHEBI:58210"/>
    </ligand>
</feature>
<reference evidence="10 12" key="1">
    <citation type="submission" date="2023-07" db="EMBL/GenBank/DDBJ databases">
        <title>Unpublished Manusciprt.</title>
        <authorList>
            <person name="Aydin F."/>
            <person name="Tarhane S."/>
            <person name="Saticioglu I.B."/>
            <person name="Karakaya E."/>
            <person name="Abay S."/>
            <person name="Guran O."/>
            <person name="Bozkurt E."/>
            <person name="Uzum N."/>
            <person name="Olgun K."/>
            <person name="Jablonski D."/>
        </authorList>
    </citation>
    <scope>NUCLEOTIDE SEQUENCE</scope>
    <source>
        <strain evidence="12">faydin-H75</strain>
        <strain evidence="10">Faydin-H76</strain>
    </source>
</reference>
<feature type="binding site" evidence="7">
    <location>
        <position position="46"/>
    </location>
    <ligand>
        <name>NADP(+)</name>
        <dbReference type="ChEBI" id="CHEBI:58349"/>
    </ligand>
</feature>
<dbReference type="Proteomes" id="UP001177258">
    <property type="component" value="Unassembled WGS sequence"/>
</dbReference>
<comment type="cofactor">
    <cofactor evidence="7 8">
        <name>FMNH2</name>
        <dbReference type="ChEBI" id="CHEBI:57618"/>
    </cofactor>
    <text evidence="7 8">Reduced FMN (FMNH(2)).</text>
</comment>
<feature type="binding site" evidence="7">
    <location>
        <position position="320"/>
    </location>
    <ligand>
        <name>FMN</name>
        <dbReference type="ChEBI" id="CHEBI:58210"/>
    </ligand>
</feature>
<dbReference type="RefSeq" id="WP_305516211.1">
    <property type="nucleotide sequence ID" value="NZ_JAUPEV010000001.1"/>
</dbReference>
<dbReference type="Gene3D" id="3.60.150.10">
    <property type="entry name" value="Chorismate synthase AroC"/>
    <property type="match status" value="1"/>
</dbReference>
<dbReference type="PROSITE" id="PS00789">
    <property type="entry name" value="CHORISMATE_SYNTHASE_3"/>
    <property type="match status" value="1"/>
</dbReference>
<feature type="binding site" evidence="7">
    <location>
        <begin position="123"/>
        <end position="125"/>
    </location>
    <ligand>
        <name>FMN</name>
        <dbReference type="ChEBI" id="CHEBI:58210"/>
    </ligand>
</feature>
<protein>
    <recommendedName>
        <fullName evidence="3 7">Chorismate synthase</fullName>
        <shortName evidence="7">CS</shortName>
        <ecNumber evidence="3 7">4.2.3.5</ecNumber>
    </recommendedName>
    <alternativeName>
        <fullName evidence="7">5-enolpyruvylshikimate-3-phosphate phospholyase</fullName>
    </alternativeName>
</protein>
<accession>A0AA90TE13</accession>
<keyword evidence="5 7" id="KW-0057">Aromatic amino acid biosynthesis</keyword>
<comment type="pathway">
    <text evidence="1 7 8">Metabolic intermediate biosynthesis; chorismate biosynthesis; chorismate from D-erythrose 4-phosphate and phosphoenolpyruvate: step 7/7.</text>
</comment>
<comment type="subunit">
    <text evidence="7">Homotetramer.</text>
</comment>
<evidence type="ECO:0000313" key="11">
    <source>
        <dbReference type="Proteomes" id="UP001177258"/>
    </source>
</evidence>
<dbReference type="PROSITE" id="PS00787">
    <property type="entry name" value="CHORISMATE_SYNTHASE_1"/>
    <property type="match status" value="1"/>
</dbReference>
<sequence length="361" mass="38980">MNTFGQRFRVSTFGESHGEAIGCIIDGVPAGLKIDKVFISQEVDRRKGGKNRYSTPRKESDEVEILSGVFGGISTGAPIGMIVKNNNTKSADYENIKSIFRPGHADWTYYHKYGVRDYRGGGRSSARESVLRVASGAIAKMLLKEVGIICEGGIYSIGTIVSEEVDFEYSKQSEIFSLDKNKEEAQKTLIDKARMAHNSIGGVALIKARGLDEKIPIGLGEPLYHKLDGAIASAMMGLNGVKAVEIGDGLRSAEVFGSENNDCIDSSGFLSNHSGGILGGLSNGSDIFVKVYFKPTPSIFLAQKTLDTNGNEVVCELRGRHDPCIAVRGSVVCESLLALVLADMLLLNLGSKIEHLHTIYK</sequence>
<dbReference type="NCBIfam" id="NF003793">
    <property type="entry name" value="PRK05382.1"/>
    <property type="match status" value="1"/>
</dbReference>
<evidence type="ECO:0000256" key="5">
    <source>
        <dbReference type="ARBA" id="ARBA00023141"/>
    </source>
</evidence>
<dbReference type="GO" id="GO:0010181">
    <property type="term" value="F:FMN binding"/>
    <property type="evidence" value="ECO:0007669"/>
    <property type="project" value="TreeGrafter"/>
</dbReference>
<evidence type="ECO:0000256" key="6">
    <source>
        <dbReference type="ARBA" id="ARBA00023239"/>
    </source>
</evidence>
<evidence type="ECO:0000256" key="1">
    <source>
        <dbReference type="ARBA" id="ARBA00005044"/>
    </source>
</evidence>
<comment type="caution">
    <text evidence="10">The sequence shown here is derived from an EMBL/GenBank/DDBJ whole genome shotgun (WGS) entry which is preliminary data.</text>
</comment>
<keyword evidence="4 7" id="KW-0028">Amino-acid biosynthesis</keyword>
<dbReference type="PANTHER" id="PTHR21085:SF0">
    <property type="entry name" value="CHORISMATE SYNTHASE"/>
    <property type="match status" value="1"/>
</dbReference>
<comment type="catalytic activity">
    <reaction evidence="7 8">
        <text>5-O-(1-carboxyvinyl)-3-phosphoshikimate = chorismate + phosphate</text>
        <dbReference type="Rhea" id="RHEA:21020"/>
        <dbReference type="ChEBI" id="CHEBI:29748"/>
        <dbReference type="ChEBI" id="CHEBI:43474"/>
        <dbReference type="ChEBI" id="CHEBI:57701"/>
        <dbReference type="EC" id="4.2.3.5"/>
    </reaction>
</comment>
<keyword evidence="7" id="KW-0274">FAD</keyword>
<dbReference type="GO" id="GO:0009423">
    <property type="term" value="P:chorismate biosynthetic process"/>
    <property type="evidence" value="ECO:0007669"/>
    <property type="project" value="UniProtKB-UniRule"/>
</dbReference>
<dbReference type="HAMAP" id="MF_00300">
    <property type="entry name" value="Chorismate_synth"/>
    <property type="match status" value="1"/>
</dbReference>
<dbReference type="GO" id="GO:0005829">
    <property type="term" value="C:cytosol"/>
    <property type="evidence" value="ECO:0007669"/>
    <property type="project" value="TreeGrafter"/>
</dbReference>
<evidence type="ECO:0000313" key="9">
    <source>
        <dbReference type="EMBL" id="MDO7252368.1"/>
    </source>
</evidence>
<keyword evidence="7" id="KW-0521">NADP</keyword>
<dbReference type="Pfam" id="PF01264">
    <property type="entry name" value="Chorismate_synt"/>
    <property type="match status" value="1"/>
</dbReference>
<dbReference type="GO" id="GO:0004107">
    <property type="term" value="F:chorismate synthase activity"/>
    <property type="evidence" value="ECO:0007669"/>
    <property type="project" value="UniProtKB-UniRule"/>
</dbReference>
<dbReference type="PANTHER" id="PTHR21085">
    <property type="entry name" value="CHORISMATE SYNTHASE"/>
    <property type="match status" value="1"/>
</dbReference>
<evidence type="ECO:0000256" key="2">
    <source>
        <dbReference type="ARBA" id="ARBA00008014"/>
    </source>
</evidence>
<organism evidence="10 11">
    <name type="scientific">Helicobacter cappadocius</name>
    <dbReference type="NCBI Taxonomy" id="3063998"/>
    <lineage>
        <taxon>Bacteria</taxon>
        <taxon>Pseudomonadati</taxon>
        <taxon>Campylobacterota</taxon>
        <taxon>Epsilonproteobacteria</taxon>
        <taxon>Campylobacterales</taxon>
        <taxon>Helicobacteraceae</taxon>
        <taxon>Helicobacter</taxon>
    </lineage>
</organism>
<reference evidence="9 11" key="3">
    <citation type="journal article" date="2024" name="Syst. Appl. Microbiol.">
        <title>Helicobacter cappadocius sp. nov., from lizards: The first psychrotrophic Helicobacter species.</title>
        <authorList>
            <person name="Aydin F."/>
            <person name="Tarhane S."/>
            <person name="Karakaya E."/>
            <person name="Abay S."/>
            <person name="Kayman T."/>
            <person name="Guran O."/>
            <person name="Bozkurt E."/>
            <person name="Uzum N."/>
            <person name="Avci A."/>
            <person name="Olgun K."/>
            <person name="Jablonski D."/>
            <person name="Guran C."/>
            <person name="Burcin Saticioglu I."/>
        </authorList>
    </citation>
    <scope>NUCLEOTIDE SEQUENCE [LARGE SCALE GENOMIC DNA]</scope>
    <source>
        <strain evidence="9">Faydin-H75</strain>
        <strain evidence="11">faydin-H76</strain>
    </source>
</reference>
<dbReference type="NCBIfam" id="TIGR00033">
    <property type="entry name" value="aroC"/>
    <property type="match status" value="1"/>
</dbReference>
<dbReference type="PIRSF" id="PIRSF001456">
    <property type="entry name" value="Chorismate_synth"/>
    <property type="match status" value="1"/>
</dbReference>
<dbReference type="Proteomes" id="UP001240777">
    <property type="component" value="Unassembled WGS sequence"/>
</dbReference>
<dbReference type="EMBL" id="JAUYZK010000001">
    <property type="protein sequence ID" value="MDP2538235.1"/>
    <property type="molecule type" value="Genomic_DNA"/>
</dbReference>
<evidence type="ECO:0000256" key="3">
    <source>
        <dbReference type="ARBA" id="ARBA00013036"/>
    </source>
</evidence>